<evidence type="ECO:0000313" key="2">
    <source>
        <dbReference type="RefSeq" id="XP_002733185.1"/>
    </source>
</evidence>
<reference evidence="2" key="1">
    <citation type="submission" date="2025-08" db="UniProtKB">
        <authorList>
            <consortium name="RefSeq"/>
        </authorList>
    </citation>
    <scope>IDENTIFICATION</scope>
    <source>
        <tissue evidence="2">Testes</tissue>
    </source>
</reference>
<proteinExistence type="predicted"/>
<gene>
    <name evidence="2" type="primary">LOC100369757</name>
</gene>
<dbReference type="RefSeq" id="XP_002733185.1">
    <property type="nucleotide sequence ID" value="XM_002733139.2"/>
</dbReference>
<dbReference type="Proteomes" id="UP000694865">
    <property type="component" value="Unplaced"/>
</dbReference>
<accession>A0ABM0GMH0</accession>
<sequence length="302" mass="35066">MHADEITAPDTREEITSFPNYPGYIRAWTVFKRRGFSASCGAVWRQDIETTLNKFLKTEPPQDIRVLSIGPGNGTMDEPLIDTLSNMTTSKVVYCAIDPDSAYLQEFRELAASRSDDWKNIEIEFRVESMEEYSDVWDKCEKKDKFNLIFASYVIYHFRDAKATLVKMNEMLENNGIMYFKIVSGGWSKLMAYWNKFYYDSSCKINRHSPELVKSMILDVMPNAKLQVLDRNADVDITECFEEGSENGKLMLDFLMQMKDFKSVASPERRDQLIQFLKDECCEAKGDRIMLSCTDQHVYFIK</sequence>
<name>A0ABM0GMH0_SACKO</name>
<keyword evidence="1" id="KW-1185">Reference proteome</keyword>
<dbReference type="Gene3D" id="3.40.50.150">
    <property type="entry name" value="Vaccinia Virus protein VP39"/>
    <property type="match status" value="1"/>
</dbReference>
<dbReference type="GeneID" id="100369757"/>
<evidence type="ECO:0000313" key="1">
    <source>
        <dbReference type="Proteomes" id="UP000694865"/>
    </source>
</evidence>
<dbReference type="InterPro" id="IPR029063">
    <property type="entry name" value="SAM-dependent_MTases_sf"/>
</dbReference>
<dbReference type="SUPFAM" id="SSF53335">
    <property type="entry name" value="S-adenosyl-L-methionine-dependent methyltransferases"/>
    <property type="match status" value="1"/>
</dbReference>
<organism evidence="1 2">
    <name type="scientific">Saccoglossus kowalevskii</name>
    <name type="common">Acorn worm</name>
    <dbReference type="NCBI Taxonomy" id="10224"/>
    <lineage>
        <taxon>Eukaryota</taxon>
        <taxon>Metazoa</taxon>
        <taxon>Hemichordata</taxon>
        <taxon>Enteropneusta</taxon>
        <taxon>Harrimaniidae</taxon>
        <taxon>Saccoglossus</taxon>
    </lineage>
</organism>
<protein>
    <submittedName>
        <fullName evidence="2">Histamine N-methyltransferase-like</fullName>
    </submittedName>
</protein>
<dbReference type="Pfam" id="PF13489">
    <property type="entry name" value="Methyltransf_23"/>
    <property type="match status" value="1"/>
</dbReference>